<dbReference type="InterPro" id="IPR027417">
    <property type="entry name" value="P-loop_NTPase"/>
</dbReference>
<name>A0AAV6TSK5_9ARAC</name>
<evidence type="ECO:0000313" key="2">
    <source>
        <dbReference type="Proteomes" id="UP000827092"/>
    </source>
</evidence>
<organism evidence="1 2">
    <name type="scientific">Oedothorax gibbosus</name>
    <dbReference type="NCBI Taxonomy" id="931172"/>
    <lineage>
        <taxon>Eukaryota</taxon>
        <taxon>Metazoa</taxon>
        <taxon>Ecdysozoa</taxon>
        <taxon>Arthropoda</taxon>
        <taxon>Chelicerata</taxon>
        <taxon>Arachnida</taxon>
        <taxon>Araneae</taxon>
        <taxon>Araneomorphae</taxon>
        <taxon>Entelegynae</taxon>
        <taxon>Araneoidea</taxon>
        <taxon>Linyphiidae</taxon>
        <taxon>Erigoninae</taxon>
        <taxon>Oedothorax</taxon>
    </lineage>
</organism>
<reference evidence="1 2" key="1">
    <citation type="journal article" date="2022" name="Nat. Ecol. Evol.">
        <title>A masculinizing supergene underlies an exaggerated male reproductive morph in a spider.</title>
        <authorList>
            <person name="Hendrickx F."/>
            <person name="De Corte Z."/>
            <person name="Sonet G."/>
            <person name="Van Belleghem S.M."/>
            <person name="Kostlbacher S."/>
            <person name="Vangestel C."/>
        </authorList>
    </citation>
    <scope>NUCLEOTIDE SEQUENCE [LARGE SCALE GENOMIC DNA]</scope>
    <source>
        <strain evidence="1">W744_W776</strain>
    </source>
</reference>
<dbReference type="SUPFAM" id="SSF52540">
    <property type="entry name" value="P-loop containing nucleoside triphosphate hydrolases"/>
    <property type="match status" value="1"/>
</dbReference>
<protein>
    <recommendedName>
        <fullName evidence="3">AAA+ ATPase domain-containing protein</fullName>
    </recommendedName>
</protein>
<evidence type="ECO:0008006" key="3">
    <source>
        <dbReference type="Google" id="ProtNLM"/>
    </source>
</evidence>
<dbReference type="Proteomes" id="UP000827092">
    <property type="component" value="Unassembled WGS sequence"/>
</dbReference>
<sequence length="514" mass="57242">MAIKPGGYECWFTKSPTTGSIYLNAEFTVIEGPYARQKIYQAIGIKSGKANVEREDVWGEMGRSMIRSILESARDIHPHDNSEKAVLARKLNSVADLNGLEFRAKYDEEKLWIAVIKRAIKDAAGKNAELKKEAIEWFNLESFETVCELANLSFKRMKNMLLGYGGFMSKKEIKASLIDNIKGCVSHLIPDGKFYQEKTYVGSLNGDTIMVKIVGKKTGNWRNFTTGASGDIIDLWTLIKGNIDSAKKWLNTKNTEKLQNKEAKGAIKKGEKAFSVGQYLSDQSPMPKDVIGPRILTPGGLLVIGGTPKVGKSSFLLSLLAHMASGVPFLKMTPTKPLRILYLQDEMGYDDMRRRVQQLKIDQKLIDLMKENLVIASEAKITLNDQGVERIKDIIMKDFGTKMVDLIAIDSLTTHLMPLSLLRSGIEKLRSIGIGIIMTHHTKKVSTSTLEKNPFQALVGANALRSFYTSGIVMFQPNRGKNILQVAYELGNRKPIPAKFISRTDGCWKTIATA</sequence>
<gene>
    <name evidence="1" type="ORF">JTE90_027130</name>
</gene>
<keyword evidence="2" id="KW-1185">Reference proteome</keyword>
<evidence type="ECO:0000313" key="1">
    <source>
        <dbReference type="EMBL" id="KAG8174659.1"/>
    </source>
</evidence>
<dbReference type="Pfam" id="PF13481">
    <property type="entry name" value="AAA_25"/>
    <property type="match status" value="1"/>
</dbReference>
<comment type="caution">
    <text evidence="1">The sequence shown here is derived from an EMBL/GenBank/DDBJ whole genome shotgun (WGS) entry which is preliminary data.</text>
</comment>
<dbReference type="AlphaFoldDB" id="A0AAV6TSK5"/>
<accession>A0AAV6TSK5</accession>
<dbReference type="Gene3D" id="3.40.50.300">
    <property type="entry name" value="P-loop containing nucleotide triphosphate hydrolases"/>
    <property type="match status" value="1"/>
</dbReference>
<dbReference type="EMBL" id="JAFNEN010001166">
    <property type="protein sequence ID" value="KAG8174659.1"/>
    <property type="molecule type" value="Genomic_DNA"/>
</dbReference>
<proteinExistence type="predicted"/>